<dbReference type="InterPro" id="IPR011527">
    <property type="entry name" value="ABC1_TM_dom"/>
</dbReference>
<evidence type="ECO:0000256" key="3">
    <source>
        <dbReference type="ARBA" id="ARBA00022475"/>
    </source>
</evidence>
<evidence type="ECO:0000256" key="5">
    <source>
        <dbReference type="ARBA" id="ARBA00022741"/>
    </source>
</evidence>
<feature type="transmembrane region" description="Helical" evidence="10">
    <location>
        <begin position="305"/>
        <end position="325"/>
    </location>
</feature>
<feature type="domain" description="ABC transmembrane type-1" evidence="12">
    <location>
        <begin position="167"/>
        <end position="446"/>
    </location>
</feature>
<evidence type="ECO:0000256" key="1">
    <source>
        <dbReference type="ARBA" id="ARBA00004651"/>
    </source>
</evidence>
<dbReference type="AlphaFoldDB" id="A0A563VXN9"/>
<keyword evidence="6" id="KW-0645">Protease</keyword>
<sequence>MKKYPLVLQHSQEDCGAACLVSVAKYYGRTFTLNRTREAIGTGQLGTSLLGLRRGAEMLGFHGRSAAASPEILDRLSEIPLPAIIHWRGKHWTVLYGKKDNQFIVADPAVGIRYLKLKELTEYWNDWVILLLQPDRSRFDTLADDEIKGIGQFLRRLLPYRNLLLEALVCVCLIGLLSLVSPFFLQILTDDVLIQGNIGLLRGILMAVFIMYLLRGGLSLVADNLIANFARRVELDLILEFGRQILRLPLNYYETRRSGEVVSRLRDIEEINRLISEVVINLPSSILVAIVSLILMLFYSWQLSIVALIVAVVMTLSTIALQPFLQQQTRRAMVLETETQGVLVEAFKGALTLKTTGAAPQFWDEIQSRFGRLANLMFKTTQIGIINSTFSELVADFGNTILLGLGGWLVIQRELSIGQFLAFISLNRNITGLIDEMVDVVADFIRARTANTRLQEIITATPETNNDIQKPWAKIAHNVDITCEQLNFYYPGRIELLKGFSLTIPGGKAIAMIGKSGCGKSTVMKIVAGLYPIESGNIRFGDYNAQDLPLDCIRQQVLLVPQDAHFWSRSILANFRMGNPHLSFEQIVQACKITGADDFIRKLPEKYQTILGEFGSNLSGGQRQRLALSRSLVNDPPILILDESTAGLDPISEAEVLDKLLWHRQGKTTILISHRPPVVNLADWIIYLEKGKTTLQGTQQELRSHPGEHLDFLVSK</sequence>
<dbReference type="FunFam" id="3.40.50.300:FF:000299">
    <property type="entry name" value="ABC transporter ATP-binding protein/permease"/>
    <property type="match status" value="1"/>
</dbReference>
<evidence type="ECO:0000256" key="2">
    <source>
        <dbReference type="ARBA" id="ARBA00022448"/>
    </source>
</evidence>
<keyword evidence="8 10" id="KW-1133">Transmembrane helix</keyword>
<keyword evidence="6" id="KW-0378">Hydrolase</keyword>
<dbReference type="InterPro" id="IPR003439">
    <property type="entry name" value="ABC_transporter-like_ATP-bd"/>
</dbReference>
<keyword evidence="4 10" id="KW-0812">Transmembrane</keyword>
<name>A0A563VXN9_9CYAN</name>
<dbReference type="RefSeq" id="WP_144874995.1">
    <property type="nucleotide sequence ID" value="NZ_LR214146.1"/>
</dbReference>
<keyword evidence="5" id="KW-0547">Nucleotide-binding</keyword>
<gene>
    <name evidence="14" type="ORF">H1P_4100002</name>
</gene>
<dbReference type="Proteomes" id="UP000320055">
    <property type="component" value="Unassembled WGS sequence"/>
</dbReference>
<dbReference type="OrthoDB" id="437054at2"/>
<evidence type="ECO:0000259" key="13">
    <source>
        <dbReference type="PROSITE" id="PS50990"/>
    </source>
</evidence>
<feature type="transmembrane region" description="Helical" evidence="10">
    <location>
        <begin position="194"/>
        <end position="214"/>
    </location>
</feature>
<dbReference type="SUPFAM" id="SSF52540">
    <property type="entry name" value="P-loop containing nucleoside triphosphate hydrolases"/>
    <property type="match status" value="1"/>
</dbReference>
<dbReference type="Pfam" id="PF00664">
    <property type="entry name" value="ABC_membrane"/>
    <property type="match status" value="1"/>
</dbReference>
<dbReference type="PROSITE" id="PS50893">
    <property type="entry name" value="ABC_TRANSPORTER_2"/>
    <property type="match status" value="1"/>
</dbReference>
<feature type="transmembrane region" description="Helical" evidence="10">
    <location>
        <begin position="163"/>
        <end position="188"/>
    </location>
</feature>
<dbReference type="PROSITE" id="PS50929">
    <property type="entry name" value="ABC_TM1F"/>
    <property type="match status" value="1"/>
</dbReference>
<feature type="transmembrane region" description="Helical" evidence="10">
    <location>
        <begin position="274"/>
        <end position="299"/>
    </location>
</feature>
<dbReference type="Pfam" id="PF00005">
    <property type="entry name" value="ABC_tran"/>
    <property type="match status" value="1"/>
</dbReference>
<comment type="subcellular location">
    <subcellularLocation>
        <location evidence="1">Cell membrane</location>
        <topology evidence="1">Multi-pass membrane protein</topology>
    </subcellularLocation>
</comment>
<evidence type="ECO:0000259" key="12">
    <source>
        <dbReference type="PROSITE" id="PS50929"/>
    </source>
</evidence>
<feature type="domain" description="ABC transporter" evidence="11">
    <location>
        <begin position="481"/>
        <end position="715"/>
    </location>
</feature>
<dbReference type="SMART" id="SM00382">
    <property type="entry name" value="AAA"/>
    <property type="match status" value="1"/>
</dbReference>
<dbReference type="EMBL" id="CAACVJ010000347">
    <property type="protein sequence ID" value="VEP16157.1"/>
    <property type="molecule type" value="Genomic_DNA"/>
</dbReference>
<evidence type="ECO:0000259" key="11">
    <source>
        <dbReference type="PROSITE" id="PS50893"/>
    </source>
</evidence>
<accession>A0A563VXN9</accession>
<evidence type="ECO:0000256" key="10">
    <source>
        <dbReference type="SAM" id="Phobius"/>
    </source>
</evidence>
<keyword evidence="2" id="KW-0813">Transport</keyword>
<dbReference type="CDD" id="cd18570">
    <property type="entry name" value="ABC_6TM_PCAT1_LagD_like"/>
    <property type="match status" value="1"/>
</dbReference>
<dbReference type="InterPro" id="IPR005074">
    <property type="entry name" value="Peptidase_C39"/>
</dbReference>
<dbReference type="GO" id="GO:0016887">
    <property type="term" value="F:ATP hydrolysis activity"/>
    <property type="evidence" value="ECO:0007669"/>
    <property type="project" value="InterPro"/>
</dbReference>
<dbReference type="Gene3D" id="1.20.1560.10">
    <property type="entry name" value="ABC transporter type 1, transmembrane domain"/>
    <property type="match status" value="1"/>
</dbReference>
<dbReference type="InterPro" id="IPR003593">
    <property type="entry name" value="AAA+_ATPase"/>
</dbReference>
<dbReference type="InterPro" id="IPR036640">
    <property type="entry name" value="ABC1_TM_sf"/>
</dbReference>
<evidence type="ECO:0000256" key="9">
    <source>
        <dbReference type="ARBA" id="ARBA00023136"/>
    </source>
</evidence>
<organism evidence="14 15">
    <name type="scientific">Hyella patelloides LEGE 07179</name>
    <dbReference type="NCBI Taxonomy" id="945734"/>
    <lineage>
        <taxon>Bacteria</taxon>
        <taxon>Bacillati</taxon>
        <taxon>Cyanobacteriota</taxon>
        <taxon>Cyanophyceae</taxon>
        <taxon>Pleurocapsales</taxon>
        <taxon>Hyellaceae</taxon>
        <taxon>Hyella</taxon>
    </lineage>
</organism>
<dbReference type="Pfam" id="PF03412">
    <property type="entry name" value="Peptidase_C39"/>
    <property type="match status" value="1"/>
</dbReference>
<dbReference type="GO" id="GO:0006508">
    <property type="term" value="P:proteolysis"/>
    <property type="evidence" value="ECO:0007669"/>
    <property type="project" value="InterPro"/>
</dbReference>
<keyword evidence="9 10" id="KW-0472">Membrane</keyword>
<dbReference type="GO" id="GO:0008234">
    <property type="term" value="F:cysteine-type peptidase activity"/>
    <property type="evidence" value="ECO:0007669"/>
    <property type="project" value="UniProtKB-KW"/>
</dbReference>
<dbReference type="InterPro" id="IPR017871">
    <property type="entry name" value="ABC_transporter-like_CS"/>
</dbReference>
<dbReference type="Gene3D" id="3.40.50.300">
    <property type="entry name" value="P-loop containing nucleotide triphosphate hydrolases"/>
    <property type="match status" value="1"/>
</dbReference>
<dbReference type="PANTHER" id="PTHR24221">
    <property type="entry name" value="ATP-BINDING CASSETTE SUB-FAMILY B"/>
    <property type="match status" value="1"/>
</dbReference>
<keyword evidence="3" id="KW-1003">Cell membrane</keyword>
<dbReference type="CDD" id="cd02418">
    <property type="entry name" value="Peptidase_C39B"/>
    <property type="match status" value="1"/>
</dbReference>
<feature type="domain" description="Peptidase C39" evidence="13">
    <location>
        <begin position="9"/>
        <end position="131"/>
    </location>
</feature>
<evidence type="ECO:0000256" key="7">
    <source>
        <dbReference type="ARBA" id="ARBA00022840"/>
    </source>
</evidence>
<dbReference type="GO" id="GO:0005524">
    <property type="term" value="F:ATP binding"/>
    <property type="evidence" value="ECO:0007669"/>
    <property type="project" value="UniProtKB-KW"/>
</dbReference>
<keyword evidence="7 14" id="KW-0067">ATP-binding</keyword>
<dbReference type="PROSITE" id="PS50990">
    <property type="entry name" value="PEPTIDASE_C39"/>
    <property type="match status" value="1"/>
</dbReference>
<dbReference type="SUPFAM" id="SSF90123">
    <property type="entry name" value="ABC transporter transmembrane region"/>
    <property type="match status" value="1"/>
</dbReference>
<evidence type="ECO:0000256" key="6">
    <source>
        <dbReference type="ARBA" id="ARBA00022807"/>
    </source>
</evidence>
<keyword evidence="15" id="KW-1185">Reference proteome</keyword>
<evidence type="ECO:0000313" key="14">
    <source>
        <dbReference type="EMBL" id="VEP16157.1"/>
    </source>
</evidence>
<evidence type="ECO:0000256" key="8">
    <source>
        <dbReference type="ARBA" id="ARBA00022989"/>
    </source>
</evidence>
<dbReference type="PROSITE" id="PS00211">
    <property type="entry name" value="ABC_TRANSPORTER_1"/>
    <property type="match status" value="1"/>
</dbReference>
<reference evidence="14 15" key="1">
    <citation type="submission" date="2019-01" db="EMBL/GenBank/DDBJ databases">
        <authorList>
            <person name="Brito A."/>
        </authorList>
    </citation>
    <scope>NUCLEOTIDE SEQUENCE [LARGE SCALE GENOMIC DNA]</scope>
    <source>
        <strain evidence="14">1</strain>
    </source>
</reference>
<dbReference type="PANTHER" id="PTHR24221:SF646">
    <property type="entry name" value="HAEMOLYSIN SECRETION ATP-BINDING PROTEIN"/>
    <property type="match status" value="1"/>
</dbReference>
<evidence type="ECO:0000313" key="15">
    <source>
        <dbReference type="Proteomes" id="UP000320055"/>
    </source>
</evidence>
<dbReference type="GO" id="GO:0005886">
    <property type="term" value="C:plasma membrane"/>
    <property type="evidence" value="ECO:0007669"/>
    <property type="project" value="UniProtKB-SubCell"/>
</dbReference>
<dbReference type="InterPro" id="IPR039421">
    <property type="entry name" value="Type_1_exporter"/>
</dbReference>
<dbReference type="Gene3D" id="3.90.70.10">
    <property type="entry name" value="Cysteine proteinases"/>
    <property type="match status" value="1"/>
</dbReference>
<dbReference type="GO" id="GO:0140359">
    <property type="term" value="F:ABC-type transporter activity"/>
    <property type="evidence" value="ECO:0007669"/>
    <property type="project" value="InterPro"/>
</dbReference>
<keyword evidence="6" id="KW-0788">Thiol protease</keyword>
<protein>
    <submittedName>
        <fullName evidence="14">ABC transporter ATP-binding protein</fullName>
    </submittedName>
</protein>
<evidence type="ECO:0000256" key="4">
    <source>
        <dbReference type="ARBA" id="ARBA00022692"/>
    </source>
</evidence>
<dbReference type="GO" id="GO:0034040">
    <property type="term" value="F:ATPase-coupled lipid transmembrane transporter activity"/>
    <property type="evidence" value="ECO:0007669"/>
    <property type="project" value="TreeGrafter"/>
</dbReference>
<proteinExistence type="predicted"/>
<dbReference type="InterPro" id="IPR027417">
    <property type="entry name" value="P-loop_NTPase"/>
</dbReference>